<evidence type="ECO:0000256" key="5">
    <source>
        <dbReference type="ARBA" id="ARBA00038253"/>
    </source>
</evidence>
<keyword evidence="4" id="KW-0802">TPR repeat</keyword>
<evidence type="ECO:0000256" key="3">
    <source>
        <dbReference type="ARBA" id="ARBA00022737"/>
    </source>
</evidence>
<dbReference type="SUPFAM" id="SSF48452">
    <property type="entry name" value="TPR-like"/>
    <property type="match status" value="1"/>
</dbReference>
<keyword evidence="7" id="KW-1133">Transmembrane helix</keyword>
<organism evidence="8 9">
    <name type="scientific">Sphingobacterium bovistauri</name>
    <dbReference type="NCBI Taxonomy" id="2781959"/>
    <lineage>
        <taxon>Bacteria</taxon>
        <taxon>Pseudomonadati</taxon>
        <taxon>Bacteroidota</taxon>
        <taxon>Sphingobacteriia</taxon>
        <taxon>Sphingobacteriales</taxon>
        <taxon>Sphingobacteriaceae</taxon>
        <taxon>Sphingobacterium</taxon>
    </lineage>
</organism>
<evidence type="ECO:0000256" key="7">
    <source>
        <dbReference type="SAM" id="Phobius"/>
    </source>
</evidence>
<dbReference type="InterPro" id="IPR051476">
    <property type="entry name" value="Bac_ResReg_Asp_Phosphatase"/>
</dbReference>
<sequence>MKFKNPLILTLLIFFLLTKISLASTIGDIINIKDKSQQIEAILTFPLNFGKDTTSLKKNLQPLLVYAQENENISLQWAYYIRIADGFSIAFDNTNPTSDRYYTLARNILGKHDFIELEMITYIRQGYYNFVYRKVVNAFPFFLHANHLKSKVRPNKIPHILEHYQFTSAFYRYIGDYHQAIEYLNEALPYALTSSRMRINHINSIAILNEDLQQEDKAVVNYNEALKVANELKDSVWIGIIYGNLSKFEWQKGNKTKAIELLKENIRLSTKFEEHHDAMRSHIELGNYYIAMQMWNSAKYHIISSIHLMQDKPFYLQHKMEAQHALAKIANGFNQIHDQVTHLNNYIQLRDSIDIINDSKEIQRTIWQSEKDRYIDSIGQIEEKRKNTIRLFLFTIALFLLIFSLIVLLINKSKARIKIKNAALEKDQLKINYEKKLLDQEMLILQQSLNEFTNTIQHNNETIKQLKKEIITETKGDQPQVKDALDQLNNLLQSHIMTDERWIQFKFVFNKVYPNYLSLFKEKYPKITENDQKLLALQKLNLSNNVMSDLLCISVEGIKKAKQRLKKKIE</sequence>
<keyword evidence="3" id="KW-0677">Repeat</keyword>
<evidence type="ECO:0000256" key="6">
    <source>
        <dbReference type="SAM" id="Coils"/>
    </source>
</evidence>
<dbReference type="InterPro" id="IPR011990">
    <property type="entry name" value="TPR-like_helical_dom_sf"/>
</dbReference>
<keyword evidence="7" id="KW-0812">Transmembrane</keyword>
<accession>A0ABS7Z5U3</accession>
<keyword evidence="9" id="KW-1185">Reference proteome</keyword>
<name>A0ABS7Z5U3_9SPHI</name>
<comment type="subcellular location">
    <subcellularLocation>
        <location evidence="1">Cytoplasm</location>
    </subcellularLocation>
</comment>
<reference evidence="8" key="1">
    <citation type="submission" date="2020-10" db="EMBL/GenBank/DDBJ databases">
        <authorList>
            <person name="Lu T."/>
            <person name="Wang Q."/>
            <person name="Han X."/>
        </authorList>
    </citation>
    <scope>NUCLEOTIDE SEQUENCE</scope>
    <source>
        <strain evidence="8">WQ 366</strain>
    </source>
</reference>
<comment type="caution">
    <text evidence="8">The sequence shown here is derived from an EMBL/GenBank/DDBJ whole genome shotgun (WGS) entry which is preliminary data.</text>
</comment>
<comment type="similarity">
    <text evidence="5">Belongs to the Rap family.</text>
</comment>
<gene>
    <name evidence="8" type="ORF">IPZ78_06310</name>
</gene>
<feature type="transmembrane region" description="Helical" evidence="7">
    <location>
        <begin position="391"/>
        <end position="410"/>
    </location>
</feature>
<dbReference type="Gene3D" id="1.25.40.10">
    <property type="entry name" value="Tetratricopeptide repeat domain"/>
    <property type="match status" value="1"/>
</dbReference>
<dbReference type="EMBL" id="JADEYP010000009">
    <property type="protein sequence ID" value="MCA5004766.1"/>
    <property type="molecule type" value="Genomic_DNA"/>
</dbReference>
<evidence type="ECO:0000256" key="4">
    <source>
        <dbReference type="ARBA" id="ARBA00022803"/>
    </source>
</evidence>
<keyword evidence="6" id="KW-0175">Coiled coil</keyword>
<dbReference type="PANTHER" id="PTHR46630:SF1">
    <property type="entry name" value="TETRATRICOPEPTIDE REPEAT PROTEIN 29"/>
    <property type="match status" value="1"/>
</dbReference>
<evidence type="ECO:0000256" key="2">
    <source>
        <dbReference type="ARBA" id="ARBA00022490"/>
    </source>
</evidence>
<dbReference type="RefSeq" id="WP_225552154.1">
    <property type="nucleotide sequence ID" value="NZ_JADEYP010000009.1"/>
</dbReference>
<proteinExistence type="inferred from homology"/>
<dbReference type="Proteomes" id="UP001165302">
    <property type="component" value="Unassembled WGS sequence"/>
</dbReference>
<protein>
    <recommendedName>
        <fullName evidence="10">Tetratricopeptide repeat-containing protein</fullName>
    </recommendedName>
</protein>
<keyword evidence="2" id="KW-0963">Cytoplasm</keyword>
<keyword evidence="7" id="KW-0472">Membrane</keyword>
<feature type="coiled-coil region" evidence="6">
    <location>
        <begin position="412"/>
        <end position="469"/>
    </location>
</feature>
<evidence type="ECO:0000313" key="8">
    <source>
        <dbReference type="EMBL" id="MCA5004766.1"/>
    </source>
</evidence>
<evidence type="ECO:0000313" key="9">
    <source>
        <dbReference type="Proteomes" id="UP001165302"/>
    </source>
</evidence>
<evidence type="ECO:0008006" key="10">
    <source>
        <dbReference type="Google" id="ProtNLM"/>
    </source>
</evidence>
<dbReference type="PANTHER" id="PTHR46630">
    <property type="entry name" value="TETRATRICOPEPTIDE REPEAT PROTEIN 29"/>
    <property type="match status" value="1"/>
</dbReference>
<evidence type="ECO:0000256" key="1">
    <source>
        <dbReference type="ARBA" id="ARBA00004496"/>
    </source>
</evidence>